<accession>A0ABU4VJX7</accession>
<reference evidence="11 12" key="1">
    <citation type="submission" date="2023-11" db="EMBL/GenBank/DDBJ databases">
        <authorList>
            <person name="Xu M."/>
            <person name="Jiang T."/>
        </authorList>
    </citation>
    <scope>NUCLEOTIDE SEQUENCE [LARGE SCALE GENOMIC DNA]</scope>
    <source>
        <strain evidence="11 12">SD</strain>
    </source>
</reference>
<keyword evidence="6 10" id="KW-1133">Transmembrane helix</keyword>
<feature type="transmembrane region" description="Helical" evidence="10">
    <location>
        <begin position="118"/>
        <end position="139"/>
    </location>
</feature>
<evidence type="ECO:0000256" key="3">
    <source>
        <dbReference type="ARBA" id="ARBA00022475"/>
    </source>
</evidence>
<evidence type="ECO:0000256" key="7">
    <source>
        <dbReference type="ARBA" id="ARBA00023136"/>
    </source>
</evidence>
<gene>
    <name evidence="11" type="ORF">SK069_10925</name>
</gene>
<dbReference type="PIRSF" id="PIRSF016636">
    <property type="entry name" value="AlgI_DltB"/>
    <property type="match status" value="1"/>
</dbReference>
<dbReference type="Proteomes" id="UP001277761">
    <property type="component" value="Unassembled WGS sequence"/>
</dbReference>
<dbReference type="InterPro" id="IPR051085">
    <property type="entry name" value="MB_O-acyltransferase"/>
</dbReference>
<proteinExistence type="inferred from homology"/>
<evidence type="ECO:0000256" key="2">
    <source>
        <dbReference type="ARBA" id="ARBA00010323"/>
    </source>
</evidence>
<dbReference type="EMBL" id="JAXAVX010000004">
    <property type="protein sequence ID" value="MDX8152108.1"/>
    <property type="molecule type" value="Genomic_DNA"/>
</dbReference>
<dbReference type="PIRSF" id="PIRSF500217">
    <property type="entry name" value="AlgI"/>
    <property type="match status" value="1"/>
</dbReference>
<evidence type="ECO:0000256" key="5">
    <source>
        <dbReference type="ARBA" id="ARBA00022692"/>
    </source>
</evidence>
<dbReference type="InterPro" id="IPR024194">
    <property type="entry name" value="Ac/AlaTfrase_AlgI/DltB"/>
</dbReference>
<keyword evidence="3 9" id="KW-1003">Cell membrane</keyword>
<evidence type="ECO:0000313" key="12">
    <source>
        <dbReference type="Proteomes" id="UP001277761"/>
    </source>
</evidence>
<keyword evidence="12" id="KW-1185">Reference proteome</keyword>
<evidence type="ECO:0000256" key="9">
    <source>
        <dbReference type="PIRNR" id="PIRNR016636"/>
    </source>
</evidence>
<evidence type="ECO:0000256" key="10">
    <source>
        <dbReference type="SAM" id="Phobius"/>
    </source>
</evidence>
<protein>
    <submittedName>
        <fullName evidence="11">MBOAT family protein</fullName>
    </submittedName>
</protein>
<evidence type="ECO:0000256" key="6">
    <source>
        <dbReference type="ARBA" id="ARBA00022989"/>
    </source>
</evidence>
<feature type="transmembrane region" description="Helical" evidence="10">
    <location>
        <begin position="78"/>
        <end position="98"/>
    </location>
</feature>
<dbReference type="InterPro" id="IPR028362">
    <property type="entry name" value="AlgI"/>
</dbReference>
<dbReference type="Pfam" id="PF03062">
    <property type="entry name" value="MBOAT"/>
    <property type="match status" value="1"/>
</dbReference>
<evidence type="ECO:0000256" key="4">
    <source>
        <dbReference type="ARBA" id="ARBA00022679"/>
    </source>
</evidence>
<evidence type="ECO:0000256" key="8">
    <source>
        <dbReference type="ARBA" id="ARBA00023315"/>
    </source>
</evidence>
<organism evidence="11 12">
    <name type="scientific">Patulibacter brassicae</name>
    <dbReference type="NCBI Taxonomy" id="1705717"/>
    <lineage>
        <taxon>Bacteria</taxon>
        <taxon>Bacillati</taxon>
        <taxon>Actinomycetota</taxon>
        <taxon>Thermoleophilia</taxon>
        <taxon>Solirubrobacterales</taxon>
        <taxon>Patulibacteraceae</taxon>
        <taxon>Patulibacter</taxon>
    </lineage>
</organism>
<dbReference type="PANTHER" id="PTHR13285">
    <property type="entry name" value="ACYLTRANSFERASE"/>
    <property type="match status" value="1"/>
</dbReference>
<feature type="transmembrane region" description="Helical" evidence="10">
    <location>
        <begin position="395"/>
        <end position="415"/>
    </location>
</feature>
<comment type="subcellular location">
    <subcellularLocation>
        <location evidence="1">Cell membrane</location>
        <topology evidence="1">Multi-pass membrane protein</topology>
    </subcellularLocation>
</comment>
<keyword evidence="8 9" id="KW-0012">Acyltransferase</keyword>
<dbReference type="InterPro" id="IPR004299">
    <property type="entry name" value="MBOAT_fam"/>
</dbReference>
<sequence length="463" mass="51770">MVFPTVQFAIFFPIVLGISWLLMERPRLWKPFVLGASYVFYAAADPKFCLLLAGVTLGNQLAATLIDRTADERLRTRIVTAAVVFDLLVLGVFKYYGFFTEDVDRLLDGIGLGLPLPLLTIALPVGLSFFTFQAISYVVDVRRGQCERAATIDVALYLSFFPHLVAGPIVRAREFLPQLATPRRRDQVAVGPAVALICLGLVKKVVLADTLARELVDPVFAVPEAYGTPDVLLASYGYAAQIYCDFSGYTDIAIGVALLMGIVFPQNFDNPYRSRSLQEFWRRWHMTLSRFLRDFLYVPLGGNRKGRWKTYRNLFLTMLLGGLWHGAAWGFVLWGAIHGGALVVERLLRGKVRMPGWLAWVITFHVVVLAWIPFRAPDLDLAATVFERLFVWEPATLWSVSAVFIVALVIGSQLLPERPIARLRERFERWHPVALGLTLALVVATVGASVPSDAVPTFIYFAF</sequence>
<name>A0ABU4VJX7_9ACTN</name>
<evidence type="ECO:0000256" key="1">
    <source>
        <dbReference type="ARBA" id="ARBA00004651"/>
    </source>
</evidence>
<evidence type="ECO:0000313" key="11">
    <source>
        <dbReference type="EMBL" id="MDX8152108.1"/>
    </source>
</evidence>
<comment type="similarity">
    <text evidence="2 9">Belongs to the membrane-bound acyltransferase family.</text>
</comment>
<feature type="transmembrane region" description="Helical" evidence="10">
    <location>
        <begin position="435"/>
        <end position="462"/>
    </location>
</feature>
<keyword evidence="7 9" id="KW-0472">Membrane</keyword>
<feature type="transmembrane region" description="Helical" evidence="10">
    <location>
        <begin position="314"/>
        <end position="337"/>
    </location>
</feature>
<dbReference type="RefSeq" id="WP_319954263.1">
    <property type="nucleotide sequence ID" value="NZ_JAXAVX010000004.1"/>
</dbReference>
<keyword evidence="4 9" id="KW-0808">Transferase</keyword>
<keyword evidence="5 10" id="KW-0812">Transmembrane</keyword>
<comment type="caution">
    <text evidence="11">The sequence shown here is derived from an EMBL/GenBank/DDBJ whole genome shotgun (WGS) entry which is preliminary data.</text>
</comment>
<feature type="transmembrane region" description="Helical" evidence="10">
    <location>
        <begin position="6"/>
        <end position="23"/>
    </location>
</feature>
<feature type="transmembrane region" description="Helical" evidence="10">
    <location>
        <begin position="357"/>
        <end position="374"/>
    </location>
</feature>
<dbReference type="PANTHER" id="PTHR13285:SF23">
    <property type="entry name" value="TEICHOIC ACID D-ALANYLTRANSFERASE"/>
    <property type="match status" value="1"/>
</dbReference>